<protein>
    <submittedName>
        <fullName evidence="1">Flagellum-specific ATP synthase alpha subunit, putative</fullName>
        <ecNumber evidence="1">3.6.3.14</ecNumber>
    </submittedName>
</protein>
<keyword evidence="1" id="KW-0378">Hydrolase</keyword>
<dbReference type="PANTHER" id="PTHR48082:SF2">
    <property type="entry name" value="ATP SYNTHASE SUBUNIT ALPHA, MITOCHONDRIAL"/>
    <property type="match status" value="1"/>
</dbReference>
<evidence type="ECO:0000313" key="2">
    <source>
        <dbReference type="Proteomes" id="UP000008311"/>
    </source>
</evidence>
<dbReference type="InParanoid" id="B9RSF0"/>
<dbReference type="Gene3D" id="3.40.50.12240">
    <property type="match status" value="1"/>
</dbReference>
<dbReference type="SUPFAM" id="SSF52540">
    <property type="entry name" value="P-loop containing nucleoside triphosphate hydrolases"/>
    <property type="match status" value="1"/>
</dbReference>
<dbReference type="GO" id="GO:0045259">
    <property type="term" value="C:proton-transporting ATP synthase complex"/>
    <property type="evidence" value="ECO:0007669"/>
    <property type="project" value="InterPro"/>
</dbReference>
<keyword evidence="2" id="KW-1185">Reference proteome</keyword>
<dbReference type="GO" id="GO:0016787">
    <property type="term" value="F:hydrolase activity"/>
    <property type="evidence" value="ECO:0007669"/>
    <property type="project" value="UniProtKB-KW"/>
</dbReference>
<proteinExistence type="predicted"/>
<dbReference type="AlphaFoldDB" id="B9RSF0"/>
<dbReference type="STRING" id="3988.B9RSF0"/>
<dbReference type="EMBL" id="EQ973810">
    <property type="protein sequence ID" value="EEF45688.1"/>
    <property type="molecule type" value="Genomic_DNA"/>
</dbReference>
<dbReference type="PANTHER" id="PTHR48082">
    <property type="entry name" value="ATP SYNTHASE SUBUNIT ALPHA, MITOCHONDRIAL"/>
    <property type="match status" value="1"/>
</dbReference>
<sequence>MYASVLLRIKQLGYRKLVRIGDTAIKKGDFIKRTGSIVDVPAGKAMLGHVVDALGVPIDGRGALSDHERRRVKVKALEIIKRKSMHEPMQTRLKAVDRLVPISRGQRELIIGD</sequence>
<evidence type="ECO:0000313" key="1">
    <source>
        <dbReference type="EMBL" id="EEF45688.1"/>
    </source>
</evidence>
<dbReference type="eggNOG" id="KOG1353">
    <property type="taxonomic scope" value="Eukaryota"/>
</dbReference>
<dbReference type="EC" id="3.6.3.14" evidence="1"/>
<reference evidence="2" key="1">
    <citation type="journal article" date="2010" name="Nat. Biotechnol.">
        <title>Draft genome sequence of the oilseed species Ricinus communis.</title>
        <authorList>
            <person name="Chan A.P."/>
            <person name="Crabtree J."/>
            <person name="Zhao Q."/>
            <person name="Lorenzi H."/>
            <person name="Orvis J."/>
            <person name="Puiu D."/>
            <person name="Melake-Berhan A."/>
            <person name="Jones K.M."/>
            <person name="Redman J."/>
            <person name="Chen G."/>
            <person name="Cahoon E.B."/>
            <person name="Gedil M."/>
            <person name="Stanke M."/>
            <person name="Haas B.J."/>
            <person name="Wortman J.R."/>
            <person name="Fraser-Liggett C.M."/>
            <person name="Ravel J."/>
            <person name="Rabinowicz P.D."/>
        </authorList>
    </citation>
    <scope>NUCLEOTIDE SEQUENCE [LARGE SCALE GENOMIC DNA]</scope>
    <source>
        <strain evidence="2">cv. Hale</strain>
    </source>
</reference>
<name>B9RSF0_RICCO</name>
<dbReference type="GO" id="GO:0046933">
    <property type="term" value="F:proton-transporting ATP synthase activity, rotational mechanism"/>
    <property type="evidence" value="ECO:0007669"/>
    <property type="project" value="InterPro"/>
</dbReference>
<dbReference type="InterPro" id="IPR005294">
    <property type="entry name" value="ATP_synth_F1_asu"/>
</dbReference>
<gene>
    <name evidence="1" type="ORF">RCOM_1242460</name>
</gene>
<dbReference type="InterPro" id="IPR027417">
    <property type="entry name" value="P-loop_NTPase"/>
</dbReference>
<dbReference type="Proteomes" id="UP000008311">
    <property type="component" value="Unassembled WGS sequence"/>
</dbReference>
<organism evidence="1 2">
    <name type="scientific">Ricinus communis</name>
    <name type="common">Castor bean</name>
    <dbReference type="NCBI Taxonomy" id="3988"/>
    <lineage>
        <taxon>Eukaryota</taxon>
        <taxon>Viridiplantae</taxon>
        <taxon>Streptophyta</taxon>
        <taxon>Embryophyta</taxon>
        <taxon>Tracheophyta</taxon>
        <taxon>Spermatophyta</taxon>
        <taxon>Magnoliopsida</taxon>
        <taxon>eudicotyledons</taxon>
        <taxon>Gunneridae</taxon>
        <taxon>Pentapetalae</taxon>
        <taxon>rosids</taxon>
        <taxon>fabids</taxon>
        <taxon>Malpighiales</taxon>
        <taxon>Euphorbiaceae</taxon>
        <taxon>Acalyphoideae</taxon>
        <taxon>Acalypheae</taxon>
        <taxon>Ricinus</taxon>
    </lineage>
</organism>
<accession>B9RSF0</accession>